<sequence>MSVPMSLPMAGFNSSFLSDLTSCARSAGARSTRSRLRPDIYFQSAAALARRVTQASIVSSIAYTTFLICLSTSLSCVALFNLVDSGSSKVLKDIRSFVSSRSSSSVPTPERRSACDVSSRDTLNFLSRR</sequence>
<evidence type="ECO:0000313" key="3">
    <source>
        <dbReference type="Proteomes" id="UP000325081"/>
    </source>
</evidence>
<reference evidence="3" key="1">
    <citation type="journal article" date="2019" name="Curr. Biol.">
        <title>Genome Sequence of Striga asiatica Provides Insight into the Evolution of Plant Parasitism.</title>
        <authorList>
            <person name="Yoshida S."/>
            <person name="Kim S."/>
            <person name="Wafula E.K."/>
            <person name="Tanskanen J."/>
            <person name="Kim Y.M."/>
            <person name="Honaas L."/>
            <person name="Yang Z."/>
            <person name="Spallek T."/>
            <person name="Conn C.E."/>
            <person name="Ichihashi Y."/>
            <person name="Cheong K."/>
            <person name="Cui S."/>
            <person name="Der J.P."/>
            <person name="Gundlach H."/>
            <person name="Jiao Y."/>
            <person name="Hori C."/>
            <person name="Ishida J.K."/>
            <person name="Kasahara H."/>
            <person name="Kiba T."/>
            <person name="Kim M.S."/>
            <person name="Koo N."/>
            <person name="Laohavisit A."/>
            <person name="Lee Y.H."/>
            <person name="Lumba S."/>
            <person name="McCourt P."/>
            <person name="Mortimer J.C."/>
            <person name="Mutuku J.M."/>
            <person name="Nomura T."/>
            <person name="Sasaki-Sekimoto Y."/>
            <person name="Seto Y."/>
            <person name="Wang Y."/>
            <person name="Wakatake T."/>
            <person name="Sakakibara H."/>
            <person name="Demura T."/>
            <person name="Yamaguchi S."/>
            <person name="Yoneyama K."/>
            <person name="Manabe R.I."/>
            <person name="Nelson D.C."/>
            <person name="Schulman A.H."/>
            <person name="Timko M.P."/>
            <person name="dePamphilis C.W."/>
            <person name="Choi D."/>
            <person name="Shirasu K."/>
        </authorList>
    </citation>
    <scope>NUCLEOTIDE SEQUENCE [LARGE SCALE GENOMIC DNA]</scope>
    <source>
        <strain evidence="3">cv. UVA1</strain>
    </source>
</reference>
<organism evidence="2 3">
    <name type="scientific">Striga asiatica</name>
    <name type="common">Asiatic witchweed</name>
    <name type="synonym">Buchnera asiatica</name>
    <dbReference type="NCBI Taxonomy" id="4170"/>
    <lineage>
        <taxon>Eukaryota</taxon>
        <taxon>Viridiplantae</taxon>
        <taxon>Streptophyta</taxon>
        <taxon>Embryophyta</taxon>
        <taxon>Tracheophyta</taxon>
        <taxon>Spermatophyta</taxon>
        <taxon>Magnoliopsida</taxon>
        <taxon>eudicotyledons</taxon>
        <taxon>Gunneridae</taxon>
        <taxon>Pentapetalae</taxon>
        <taxon>asterids</taxon>
        <taxon>lamiids</taxon>
        <taxon>Lamiales</taxon>
        <taxon>Orobanchaceae</taxon>
        <taxon>Buchnereae</taxon>
        <taxon>Striga</taxon>
    </lineage>
</organism>
<dbReference type="Proteomes" id="UP000325081">
    <property type="component" value="Unassembled WGS sequence"/>
</dbReference>
<comment type="caution">
    <text evidence="2">The sequence shown here is derived from an EMBL/GenBank/DDBJ whole genome shotgun (WGS) entry which is preliminary data.</text>
</comment>
<gene>
    <name evidence="2" type="ORF">STAS_10395</name>
</gene>
<keyword evidence="3" id="KW-1185">Reference proteome</keyword>
<proteinExistence type="predicted"/>
<keyword evidence="1" id="KW-0812">Transmembrane</keyword>
<dbReference type="AlphaFoldDB" id="A0A5A7PNG4"/>
<name>A0A5A7PNG4_STRAF</name>
<feature type="transmembrane region" description="Helical" evidence="1">
    <location>
        <begin position="61"/>
        <end position="83"/>
    </location>
</feature>
<keyword evidence="1" id="KW-1133">Transmembrane helix</keyword>
<keyword evidence="1" id="KW-0472">Membrane</keyword>
<evidence type="ECO:0000256" key="1">
    <source>
        <dbReference type="SAM" id="Phobius"/>
    </source>
</evidence>
<protein>
    <submittedName>
        <fullName evidence="2">Bacterial type II secretion system protein</fullName>
    </submittedName>
</protein>
<accession>A0A5A7PNG4</accession>
<evidence type="ECO:0000313" key="2">
    <source>
        <dbReference type="EMBL" id="GER34206.1"/>
    </source>
</evidence>
<dbReference type="EMBL" id="BKCP01004849">
    <property type="protein sequence ID" value="GER34206.1"/>
    <property type="molecule type" value="Genomic_DNA"/>
</dbReference>